<feature type="compositionally biased region" description="Basic and acidic residues" evidence="1">
    <location>
        <begin position="198"/>
        <end position="207"/>
    </location>
</feature>
<name>A0A480GMI0_PIG</name>
<accession>A0A480GMI0</accession>
<evidence type="ECO:0000256" key="1">
    <source>
        <dbReference type="SAM" id="MobiDB-lite"/>
    </source>
</evidence>
<sequence length="207" mass="22357">MAEICPLPALRQMGPQCQRHHANQHLALGPSLRFHASLFQPLLSLEIQTGSCREAMGGSGALWWTCALITTLSPSSASHSKTLVCTDLGHKPARCLPPLPLSTEIHSWVGVWILHCHPGYSTFTTQAHTLVAGASLEQVSGEEEEPQVGGKKIRGDLLHGFGQVPSNGCPTEAEAAQLQKAGRGFGEPQFQVSSMHQETPREEETRV</sequence>
<dbReference type="EMBL" id="DQIR01082206">
    <property type="protein sequence ID" value="HDA37682.1"/>
    <property type="molecule type" value="Transcribed_RNA"/>
</dbReference>
<reference evidence="2" key="1">
    <citation type="journal article" date="2019" name="PeerJ">
        <title>Genes of the pig, Sus scrofa, reconstructed with EvidentialGene.</title>
        <authorList>
            <person name="Gilbert D.G."/>
        </authorList>
    </citation>
    <scope>NUCLEOTIDE SEQUENCE</scope>
</reference>
<dbReference type="AlphaFoldDB" id="A0A480GMI0"/>
<organism evidence="2">
    <name type="scientific">Sus scrofa</name>
    <name type="common">Pig</name>
    <dbReference type="NCBI Taxonomy" id="9823"/>
    <lineage>
        <taxon>Eukaryota</taxon>
        <taxon>Metazoa</taxon>
        <taxon>Chordata</taxon>
        <taxon>Craniata</taxon>
        <taxon>Vertebrata</taxon>
        <taxon>Euteleostomi</taxon>
        <taxon>Mammalia</taxon>
        <taxon>Eutheria</taxon>
        <taxon>Laurasiatheria</taxon>
        <taxon>Artiodactyla</taxon>
        <taxon>Suina</taxon>
        <taxon>Suidae</taxon>
        <taxon>Sus</taxon>
    </lineage>
</organism>
<evidence type="ECO:0000313" key="2">
    <source>
        <dbReference type="EMBL" id="HDA13259.1"/>
    </source>
</evidence>
<feature type="region of interest" description="Disordered" evidence="1">
    <location>
        <begin position="180"/>
        <end position="207"/>
    </location>
</feature>
<dbReference type="EMBL" id="DQIR01057783">
    <property type="protein sequence ID" value="HDA13259.1"/>
    <property type="molecule type" value="Transcribed_RNA"/>
</dbReference>
<protein>
    <submittedName>
        <fullName evidence="2">Uncharacterized protein</fullName>
    </submittedName>
</protein>
<proteinExistence type="predicted"/>